<keyword evidence="2" id="KW-1133">Transmembrane helix</keyword>
<sequence length="369" mass="42988">MNLVSEIYNHYHKVLKVHYQRGSFYDLLSETHIRKVILTAQQQLPSSMEILAHPIKRTMVQRNDTHIRVFGVFVVAEITEYVIMKITPIPLKMEDSTVWELSTDNNIISVDYNNQLYFELTDEEFKNSIKIEKHKFLCAPTVVKKMEDSPNCIIREIYNHTENSNCNIQQHTITSTIWKQLYMENTWMFITKQPTRVAIICNGRRQEVMLNNTGIINLSQDCRLQTRQSILNPRRDKSIMVLGSYIKHVNISTQHTKRHPHHVHPLEEPVVKAGEQLNQLRDKEQELQNHIRETAWQKVTTHSMMTSTLTTIIIITASLAIGGGYIWYKRRQQPSRQTTEDIKMEPIIYAQPETQGQNTVGAVASRQNV</sequence>
<keyword evidence="2" id="KW-0472">Membrane</keyword>
<dbReference type="AlphaFoldDB" id="A0A1Y1L2U6"/>
<evidence type="ECO:0008006" key="4">
    <source>
        <dbReference type="Google" id="ProtNLM"/>
    </source>
</evidence>
<evidence type="ECO:0000256" key="1">
    <source>
        <dbReference type="SAM" id="Coils"/>
    </source>
</evidence>
<accession>A0A1Y1L2U6</accession>
<reference evidence="3" key="1">
    <citation type="journal article" date="2016" name="Sci. Rep.">
        <title>Molecular characterization of firefly nuptial gifts: a multi-omics approach sheds light on postcopulatory sexual selection.</title>
        <authorList>
            <person name="Al-Wathiqui N."/>
            <person name="Fallon T.R."/>
            <person name="South A."/>
            <person name="Weng J.K."/>
            <person name="Lewis S.M."/>
        </authorList>
    </citation>
    <scope>NUCLEOTIDE SEQUENCE</scope>
</reference>
<organism evidence="3">
    <name type="scientific">Photinus pyralis</name>
    <name type="common">Common eastern firefly</name>
    <name type="synonym">Lampyris pyralis</name>
    <dbReference type="NCBI Taxonomy" id="7054"/>
    <lineage>
        <taxon>Eukaryota</taxon>
        <taxon>Metazoa</taxon>
        <taxon>Ecdysozoa</taxon>
        <taxon>Arthropoda</taxon>
        <taxon>Hexapoda</taxon>
        <taxon>Insecta</taxon>
        <taxon>Pterygota</taxon>
        <taxon>Neoptera</taxon>
        <taxon>Endopterygota</taxon>
        <taxon>Coleoptera</taxon>
        <taxon>Polyphaga</taxon>
        <taxon>Elateriformia</taxon>
        <taxon>Elateroidea</taxon>
        <taxon>Lampyridae</taxon>
        <taxon>Lampyrinae</taxon>
        <taxon>Photinus</taxon>
    </lineage>
</organism>
<feature type="transmembrane region" description="Helical" evidence="2">
    <location>
        <begin position="309"/>
        <end position="328"/>
    </location>
</feature>
<dbReference type="EMBL" id="GEZM01066273">
    <property type="protein sequence ID" value="JAV68019.1"/>
    <property type="molecule type" value="Transcribed_RNA"/>
</dbReference>
<evidence type="ECO:0000256" key="2">
    <source>
        <dbReference type="SAM" id="Phobius"/>
    </source>
</evidence>
<evidence type="ECO:0000313" key="3">
    <source>
        <dbReference type="EMBL" id="JAV68019.1"/>
    </source>
</evidence>
<dbReference type="Pfam" id="PF12259">
    <property type="entry name" value="Baculo_F"/>
    <property type="match status" value="1"/>
</dbReference>
<proteinExistence type="predicted"/>
<protein>
    <recommendedName>
        <fullName evidence="4">Envelope fusion protein</fullName>
    </recommendedName>
</protein>
<dbReference type="InterPro" id="IPR022048">
    <property type="entry name" value="Envelope_fusion-like"/>
</dbReference>
<keyword evidence="2" id="KW-0812">Transmembrane</keyword>
<dbReference type="EMBL" id="GEZM01066272">
    <property type="protein sequence ID" value="JAV68021.1"/>
    <property type="molecule type" value="Transcribed_RNA"/>
</dbReference>
<name>A0A1Y1L2U6_PHOPY</name>
<feature type="coiled-coil region" evidence="1">
    <location>
        <begin position="270"/>
        <end position="297"/>
    </location>
</feature>
<keyword evidence="1" id="KW-0175">Coiled coil</keyword>